<keyword evidence="1" id="KW-0472">Membrane</keyword>
<name>A0A2H0LQ18_9BACT</name>
<evidence type="ECO:0000313" key="3">
    <source>
        <dbReference type="Proteomes" id="UP000230859"/>
    </source>
</evidence>
<sequence>MKKQKETGFTLTRLVMCVAIVVLLAALTLPMYQRLKLNADKDILIHTLKHVQTLFKNYYLDSGAPDSREYPPDWSVIQNWNDEYAVPANLQNIEEMIDLLETKCWNWFPPYQYDAGKWACIYIKSGVDSKDGFEFRMVNKDLTGCISQNTTKVKFNGGNFALAMAGGGWNDPYGTEWPEELPPEPEYLPQWAGGIWDGSACSL</sequence>
<evidence type="ECO:0008006" key="4">
    <source>
        <dbReference type="Google" id="ProtNLM"/>
    </source>
</evidence>
<accession>A0A2H0LQ18</accession>
<protein>
    <recommendedName>
        <fullName evidence="4">Type II secretion system protein GspG C-terminal domain-containing protein</fullName>
    </recommendedName>
</protein>
<dbReference type="Gene3D" id="3.30.700.10">
    <property type="entry name" value="Glycoprotein, Type 4 Pilin"/>
    <property type="match status" value="1"/>
</dbReference>
<organism evidence="2 3">
    <name type="scientific">Candidatus Abzuiibacterium crystallinum</name>
    <dbReference type="NCBI Taxonomy" id="1974748"/>
    <lineage>
        <taxon>Bacteria</taxon>
        <taxon>Pseudomonadati</taxon>
        <taxon>Candidatus Omnitrophota</taxon>
        <taxon>Candidatus Abzuiibacterium</taxon>
    </lineage>
</organism>
<dbReference type="AlphaFoldDB" id="A0A2H0LQ18"/>
<dbReference type="EMBL" id="PCVY01000041">
    <property type="protein sequence ID" value="PIQ86529.1"/>
    <property type="molecule type" value="Genomic_DNA"/>
</dbReference>
<evidence type="ECO:0000256" key="1">
    <source>
        <dbReference type="SAM" id="Phobius"/>
    </source>
</evidence>
<comment type="caution">
    <text evidence="2">The sequence shown here is derived from an EMBL/GenBank/DDBJ whole genome shotgun (WGS) entry which is preliminary data.</text>
</comment>
<dbReference type="Proteomes" id="UP000230859">
    <property type="component" value="Unassembled WGS sequence"/>
</dbReference>
<gene>
    <name evidence="2" type="ORF">COV74_04380</name>
</gene>
<proteinExistence type="predicted"/>
<dbReference type="SUPFAM" id="SSF54523">
    <property type="entry name" value="Pili subunits"/>
    <property type="match status" value="1"/>
</dbReference>
<feature type="transmembrane region" description="Helical" evidence="1">
    <location>
        <begin position="12"/>
        <end position="32"/>
    </location>
</feature>
<evidence type="ECO:0000313" key="2">
    <source>
        <dbReference type="EMBL" id="PIQ86529.1"/>
    </source>
</evidence>
<keyword evidence="1" id="KW-0812">Transmembrane</keyword>
<keyword evidence="1" id="KW-1133">Transmembrane helix</keyword>
<reference evidence="2 3" key="1">
    <citation type="submission" date="2017-09" db="EMBL/GenBank/DDBJ databases">
        <title>Depth-based differentiation of microbial function through sediment-hosted aquifers and enrichment of novel symbionts in the deep terrestrial subsurface.</title>
        <authorList>
            <person name="Probst A.J."/>
            <person name="Ladd B."/>
            <person name="Jarett J.K."/>
            <person name="Geller-Mcgrath D.E."/>
            <person name="Sieber C.M."/>
            <person name="Emerson J.B."/>
            <person name="Anantharaman K."/>
            <person name="Thomas B.C."/>
            <person name="Malmstrom R."/>
            <person name="Stieglmeier M."/>
            <person name="Klingl A."/>
            <person name="Woyke T."/>
            <person name="Ryan C.M."/>
            <person name="Banfield J.F."/>
        </authorList>
    </citation>
    <scope>NUCLEOTIDE SEQUENCE [LARGE SCALE GENOMIC DNA]</scope>
    <source>
        <strain evidence="2">CG11_big_fil_rev_8_21_14_0_20_45_26</strain>
    </source>
</reference>
<dbReference type="InterPro" id="IPR045584">
    <property type="entry name" value="Pilin-like"/>
</dbReference>